<dbReference type="SMART" id="SM00740">
    <property type="entry name" value="PASTA"/>
    <property type="match status" value="2"/>
</dbReference>
<dbReference type="RefSeq" id="WP_184132665.1">
    <property type="nucleotide sequence ID" value="NZ_JACHFL010000006.1"/>
</dbReference>
<organism evidence="3 4">
    <name type="scientific">Deinococcus humi</name>
    <dbReference type="NCBI Taxonomy" id="662880"/>
    <lineage>
        <taxon>Bacteria</taxon>
        <taxon>Thermotogati</taxon>
        <taxon>Deinococcota</taxon>
        <taxon>Deinococci</taxon>
        <taxon>Deinococcales</taxon>
        <taxon>Deinococcaceae</taxon>
        <taxon>Deinococcus</taxon>
    </lineage>
</organism>
<keyword evidence="1" id="KW-0472">Membrane</keyword>
<evidence type="ECO:0000259" key="2">
    <source>
        <dbReference type="PROSITE" id="PS51178"/>
    </source>
</evidence>
<feature type="transmembrane region" description="Helical" evidence="1">
    <location>
        <begin position="122"/>
        <end position="144"/>
    </location>
</feature>
<feature type="domain" description="PASTA" evidence="2">
    <location>
        <begin position="145"/>
        <end position="213"/>
    </location>
</feature>
<dbReference type="Proteomes" id="UP000552709">
    <property type="component" value="Unassembled WGS sequence"/>
</dbReference>
<evidence type="ECO:0000313" key="4">
    <source>
        <dbReference type="Proteomes" id="UP000552709"/>
    </source>
</evidence>
<feature type="domain" description="PASTA" evidence="2">
    <location>
        <begin position="214"/>
        <end position="281"/>
    </location>
</feature>
<dbReference type="AlphaFoldDB" id="A0A7W8NDS6"/>
<dbReference type="Gene3D" id="3.30.10.20">
    <property type="match status" value="2"/>
</dbReference>
<sequence>MPGAFTITTATNTVTLSPDRQGEATFVVTNVSGRPLQGRALLTWQPPVTDRAAWGTVQGDAERVFPIAGTQQYTVKFTLPPTAPEGQHILRLDMQDVTSPDDVVQGQSVTLQVTPPPPRKPFPWWVVIVAAVVLLSGIGAYVLLGNRQATVPIVAGQSLVEAQNLIAAAGLKVVDTPKQENSDTVAQGLVIRPEPDQGTKVARGTAVTLVASSGPASFPMPNVVGSAASAAVIALQQAGITKFTLGRSYSNVVPAEQVISTTPAAGQPVTKVSQVDVAVSLGPCRRGPLVCQRFISPVFISPNLRFRDDMLRVPDQP</sequence>
<comment type="caution">
    <text evidence="3">The sequence shown here is derived from an EMBL/GenBank/DDBJ whole genome shotgun (WGS) entry which is preliminary data.</text>
</comment>
<reference evidence="3 4" key="1">
    <citation type="submission" date="2020-08" db="EMBL/GenBank/DDBJ databases">
        <title>Genomic Encyclopedia of Type Strains, Phase IV (KMG-IV): sequencing the most valuable type-strain genomes for metagenomic binning, comparative biology and taxonomic classification.</title>
        <authorList>
            <person name="Goeker M."/>
        </authorList>
    </citation>
    <scope>NUCLEOTIDE SEQUENCE [LARGE SCALE GENOMIC DNA]</scope>
    <source>
        <strain evidence="3 4">DSM 27939</strain>
    </source>
</reference>
<keyword evidence="4" id="KW-1185">Reference proteome</keyword>
<dbReference type="InterPro" id="IPR005543">
    <property type="entry name" value="PASTA_dom"/>
</dbReference>
<dbReference type="Pfam" id="PF03793">
    <property type="entry name" value="PASTA"/>
    <property type="match status" value="2"/>
</dbReference>
<dbReference type="EMBL" id="JACHFL010000006">
    <property type="protein sequence ID" value="MBB5363539.1"/>
    <property type="molecule type" value="Genomic_DNA"/>
</dbReference>
<protein>
    <recommendedName>
        <fullName evidence="2">PASTA domain-containing protein</fullName>
    </recommendedName>
</protein>
<keyword evidence="1" id="KW-1133">Transmembrane helix</keyword>
<gene>
    <name evidence="3" type="ORF">HNQ08_002645</name>
</gene>
<name>A0A7W8NDS6_9DEIO</name>
<evidence type="ECO:0000256" key="1">
    <source>
        <dbReference type="SAM" id="Phobius"/>
    </source>
</evidence>
<keyword evidence="1" id="KW-0812">Transmembrane</keyword>
<evidence type="ECO:0000313" key="3">
    <source>
        <dbReference type="EMBL" id="MBB5363539.1"/>
    </source>
</evidence>
<proteinExistence type="predicted"/>
<dbReference type="PROSITE" id="PS51178">
    <property type="entry name" value="PASTA"/>
    <property type="match status" value="2"/>
</dbReference>
<dbReference type="CDD" id="cd06577">
    <property type="entry name" value="PASTA_pknB"/>
    <property type="match status" value="2"/>
</dbReference>
<accession>A0A7W8NDS6</accession>